<sequence>MSATDSTNDVTTKRVYISNLNFNTGEKELQDYLVDFKPRTVYIPCNPHKDFRRKYFNRPMGIAYAEFESVEEAKAAIDGLNEKDFKGRPLKLKPYIPYTPHPKGRSSSNVASSETLIANNQEAAIEPSVAANTEPVEQKRTRYGRLRGMSGDISKDTVYCKYLPVGVDDSHLRALFSAYSPREIWIFKSTPQRKICVPVSREPFTAALITLDTEVELKEICKLMSKGKLLGKKVSIKPAFIKKIEEVKQVALEDQPNLVVQEDVVIEQASREQPAENEQTTANAHLVTNETITMQEEVLVAI</sequence>
<dbReference type="PROSITE" id="PS50102">
    <property type="entry name" value="RRM"/>
    <property type="match status" value="1"/>
</dbReference>
<dbReference type="InterPro" id="IPR012677">
    <property type="entry name" value="Nucleotide-bd_a/b_plait_sf"/>
</dbReference>
<evidence type="ECO:0000256" key="5">
    <source>
        <dbReference type="ARBA" id="ARBA00022884"/>
    </source>
</evidence>
<evidence type="ECO:0000256" key="2">
    <source>
        <dbReference type="ARBA" id="ARBA00006567"/>
    </source>
</evidence>
<dbReference type="FunCoup" id="H2AY77">
    <property type="interactions" value="219"/>
</dbReference>
<proteinExistence type="inferred from homology"/>
<keyword evidence="4" id="KW-0677">Repeat</keyword>
<reference evidence="8 9" key="1">
    <citation type="journal article" date="2011" name="Proc. Natl. Acad. Sci. U.S.A.">
        <title>Evolutionary erosion of yeast sex chromosomes by mating-type switching accidents.</title>
        <authorList>
            <person name="Gordon J.L."/>
            <person name="Armisen D."/>
            <person name="Proux-Wera E."/>
            <person name="Oheigeartaigh S.S."/>
            <person name="Byrne K.P."/>
            <person name="Wolfe K.H."/>
        </authorList>
    </citation>
    <scope>NUCLEOTIDE SEQUENCE [LARGE SCALE GENOMIC DNA]</scope>
    <source>
        <strain evidence="9">ATCC 22294 / BCRC 22015 / CBS 2517 / CECT 1963 / NBRC 1671 / NRRL Y-8276</strain>
    </source>
</reference>
<dbReference type="Gene3D" id="3.30.70.330">
    <property type="match status" value="2"/>
</dbReference>
<dbReference type="InParanoid" id="H2AY77"/>
<comment type="similarity">
    <text evidence="2">Belongs to the RRT5 family.</text>
</comment>
<evidence type="ECO:0000256" key="1">
    <source>
        <dbReference type="ARBA" id="ARBA00003119"/>
    </source>
</evidence>
<dbReference type="InterPro" id="IPR034244">
    <property type="entry name" value="Rrt5_RRM1"/>
</dbReference>
<dbReference type="InterPro" id="IPR000504">
    <property type="entry name" value="RRM_dom"/>
</dbReference>
<feature type="domain" description="RRM" evidence="7">
    <location>
        <begin position="13"/>
        <end position="97"/>
    </location>
</feature>
<dbReference type="OrthoDB" id="439808at2759"/>
<dbReference type="Proteomes" id="UP000005220">
    <property type="component" value="Chromosome 7"/>
</dbReference>
<dbReference type="RefSeq" id="XP_003958462.1">
    <property type="nucleotide sequence ID" value="XM_003958413.1"/>
</dbReference>
<dbReference type="KEGG" id="kaf:KAFR_0G02950"/>
<dbReference type="SUPFAM" id="SSF54928">
    <property type="entry name" value="RNA-binding domain, RBD"/>
    <property type="match status" value="2"/>
</dbReference>
<name>H2AY77_KAZAF</name>
<keyword evidence="9" id="KW-1185">Reference proteome</keyword>
<evidence type="ECO:0000256" key="6">
    <source>
        <dbReference type="PROSITE-ProRule" id="PRU00176"/>
    </source>
</evidence>
<dbReference type="AlphaFoldDB" id="H2AY77"/>
<evidence type="ECO:0000313" key="9">
    <source>
        <dbReference type="Proteomes" id="UP000005220"/>
    </source>
</evidence>
<evidence type="ECO:0000313" key="8">
    <source>
        <dbReference type="EMBL" id="CCF59327.1"/>
    </source>
</evidence>
<evidence type="ECO:0000256" key="3">
    <source>
        <dbReference type="ARBA" id="ARBA00015811"/>
    </source>
</evidence>
<keyword evidence="5 6" id="KW-0694">RNA-binding</keyword>
<dbReference type="GeneID" id="13887306"/>
<gene>
    <name evidence="8" type="primary">KAFR0G02950</name>
    <name evidence="8" type="ORF">KAFR_0G02950</name>
</gene>
<dbReference type="eggNOG" id="ENOG502RZDM">
    <property type="taxonomic scope" value="Eukaryota"/>
</dbReference>
<dbReference type="Pfam" id="PF00076">
    <property type="entry name" value="RRM_1"/>
    <property type="match status" value="1"/>
</dbReference>
<dbReference type="STRING" id="1071382.H2AY77"/>
<dbReference type="PANTHER" id="PTHR23236">
    <property type="entry name" value="EUKARYOTIC TRANSLATION INITIATION FACTOR 4B/4H"/>
    <property type="match status" value="1"/>
</dbReference>
<dbReference type="SMART" id="SM00360">
    <property type="entry name" value="RRM"/>
    <property type="match status" value="2"/>
</dbReference>
<dbReference type="PANTHER" id="PTHR23236:SF119">
    <property type="entry name" value="NUCLEAR RNA-BINDING PROTEIN SART-3"/>
    <property type="match status" value="1"/>
</dbReference>
<dbReference type="CDD" id="cd12409">
    <property type="entry name" value="RRM1_RRT5"/>
    <property type="match status" value="1"/>
</dbReference>
<protein>
    <recommendedName>
        <fullName evidence="3">Regulator of rDNA transcription protein 5</fullName>
    </recommendedName>
</protein>
<dbReference type="GO" id="GO:0003723">
    <property type="term" value="F:RNA binding"/>
    <property type="evidence" value="ECO:0007669"/>
    <property type="project" value="UniProtKB-UniRule"/>
</dbReference>
<accession>H2AY77</accession>
<comment type="function">
    <text evidence="1">May be involved in the modulation of rDNA transcription.</text>
</comment>
<dbReference type="HOGENOM" id="CLU_042558_0_0_1"/>
<evidence type="ECO:0000259" key="7">
    <source>
        <dbReference type="PROSITE" id="PS50102"/>
    </source>
</evidence>
<evidence type="ECO:0000256" key="4">
    <source>
        <dbReference type="ARBA" id="ARBA00022737"/>
    </source>
</evidence>
<organism evidence="8 9">
    <name type="scientific">Kazachstania africana (strain ATCC 22294 / BCRC 22015 / CBS 2517 / CECT 1963 / NBRC 1671 / NRRL Y-8276)</name>
    <name type="common">Yeast</name>
    <name type="synonym">Kluyveromyces africanus</name>
    <dbReference type="NCBI Taxonomy" id="1071382"/>
    <lineage>
        <taxon>Eukaryota</taxon>
        <taxon>Fungi</taxon>
        <taxon>Dikarya</taxon>
        <taxon>Ascomycota</taxon>
        <taxon>Saccharomycotina</taxon>
        <taxon>Saccharomycetes</taxon>
        <taxon>Saccharomycetales</taxon>
        <taxon>Saccharomycetaceae</taxon>
        <taxon>Kazachstania</taxon>
    </lineage>
</organism>
<dbReference type="EMBL" id="HE650827">
    <property type="protein sequence ID" value="CCF59327.1"/>
    <property type="molecule type" value="Genomic_DNA"/>
</dbReference>
<dbReference type="InterPro" id="IPR035979">
    <property type="entry name" value="RBD_domain_sf"/>
</dbReference>